<dbReference type="Pfam" id="PF12441">
    <property type="entry name" value="CopG_antitoxin"/>
    <property type="match status" value="1"/>
</dbReference>
<proteinExistence type="predicted"/>
<dbReference type="Proteomes" id="UP001157733">
    <property type="component" value="Chromosome"/>
</dbReference>
<accession>A0ABM9HHL0</accession>
<name>A0ABM9HHL0_9BACT</name>
<organism evidence="1 2">
    <name type="scientific">Nitrospina watsonii</name>
    <dbReference type="NCBI Taxonomy" id="1323948"/>
    <lineage>
        <taxon>Bacteria</taxon>
        <taxon>Pseudomonadati</taxon>
        <taxon>Nitrospinota/Tectimicrobiota group</taxon>
        <taxon>Nitrospinota</taxon>
        <taxon>Nitrospinia</taxon>
        <taxon>Nitrospinales</taxon>
        <taxon>Nitrospinaceae</taxon>
        <taxon>Nitrospina</taxon>
    </lineage>
</organism>
<evidence type="ECO:0000313" key="2">
    <source>
        <dbReference type="Proteomes" id="UP001157733"/>
    </source>
</evidence>
<gene>
    <name evidence="1" type="ORF">NSPWAT_2861</name>
</gene>
<dbReference type="InterPro" id="IPR022148">
    <property type="entry name" value="CopG_antitoxin"/>
</dbReference>
<sequence>MILRLFYGRFTKLMTKKIPKFKSENEERKFWSDRDSTEYVDWKKARRVTLPELKPSLKTISLRLPASMLEELKLLAHKRDVPYQSLMKIFLAEKIREEMKV</sequence>
<keyword evidence="2" id="KW-1185">Reference proteome</keyword>
<dbReference type="EMBL" id="OX336137">
    <property type="protein sequence ID" value="CAI2719717.1"/>
    <property type="molecule type" value="Genomic_DNA"/>
</dbReference>
<reference evidence="1 2" key="1">
    <citation type="submission" date="2022-09" db="EMBL/GenBank/DDBJ databases">
        <authorList>
            <person name="Kop L."/>
        </authorList>
    </citation>
    <scope>NUCLEOTIDE SEQUENCE [LARGE SCALE GENOMIC DNA]</scope>
    <source>
        <strain evidence="1 2">347</strain>
    </source>
</reference>
<evidence type="ECO:0000313" key="1">
    <source>
        <dbReference type="EMBL" id="CAI2719717.1"/>
    </source>
</evidence>
<protein>
    <submittedName>
        <fullName evidence="1">Uncharacterized protein</fullName>
    </submittedName>
</protein>